<protein>
    <submittedName>
        <fullName evidence="1">Uncharacterized protein</fullName>
    </submittedName>
</protein>
<evidence type="ECO:0000313" key="1">
    <source>
        <dbReference type="EMBL" id="ETN95905.1"/>
    </source>
</evidence>
<comment type="caution">
    <text evidence="1">The sequence shown here is derived from an EMBL/GenBank/DDBJ whole genome shotgun (WGS) entry which is preliminary data.</text>
</comment>
<dbReference type="EMBL" id="AYXY01000019">
    <property type="protein sequence ID" value="ETN95905.1"/>
    <property type="molecule type" value="Genomic_DNA"/>
</dbReference>
<dbReference type="Proteomes" id="UP000018850">
    <property type="component" value="Unassembled WGS sequence"/>
</dbReference>
<reference evidence="1 2" key="2">
    <citation type="journal article" date="2016" name="Genome Announc.">
        <title>Draft Genome Sequence of Zhouia amylolytica AD3, Isolated from Tidal Flat Sediment.</title>
        <authorList>
            <person name="Jia B."/>
            <person name="Jin H.M."/>
            <person name="Lee H.J."/>
            <person name="Jeon C.O."/>
        </authorList>
    </citation>
    <scope>NUCLEOTIDE SEQUENCE [LARGE SCALE GENOMIC DNA]</scope>
    <source>
        <strain evidence="1 2">AD3</strain>
    </source>
</reference>
<organism evidence="1 2">
    <name type="scientific">Zhouia amylolytica AD3</name>
    <dbReference type="NCBI Taxonomy" id="1286632"/>
    <lineage>
        <taxon>Bacteria</taxon>
        <taxon>Pseudomonadati</taxon>
        <taxon>Bacteroidota</taxon>
        <taxon>Flavobacteriia</taxon>
        <taxon>Flavobacteriales</taxon>
        <taxon>Flavobacteriaceae</taxon>
        <taxon>Zhouia</taxon>
    </lineage>
</organism>
<accession>W2UP18</accession>
<evidence type="ECO:0000313" key="2">
    <source>
        <dbReference type="Proteomes" id="UP000018850"/>
    </source>
</evidence>
<name>W2UP18_9FLAO</name>
<keyword evidence="2" id="KW-1185">Reference proteome</keyword>
<dbReference type="AlphaFoldDB" id="W2UP18"/>
<gene>
    <name evidence="1" type="ORF">P278_16280</name>
</gene>
<sequence length="40" mass="4765">MDSLFEVFTVDREFSGSKIIDLYDETLIFHFFDSHYSISL</sequence>
<reference evidence="2" key="1">
    <citation type="submission" date="2013-11" db="EMBL/GenBank/DDBJ databases">
        <title>Draft genome sequence from a member of Zhouia, isolated tidal flat.</title>
        <authorList>
            <person name="Jin H."/>
            <person name="Jeon C.O."/>
        </authorList>
    </citation>
    <scope>NUCLEOTIDE SEQUENCE [LARGE SCALE GENOMIC DNA]</scope>
    <source>
        <strain evidence="2">AD3</strain>
    </source>
</reference>
<proteinExistence type="predicted"/>